<dbReference type="Proteomes" id="UP000269573">
    <property type="component" value="Unassembled WGS sequence"/>
</dbReference>
<dbReference type="PROSITE" id="PS51832">
    <property type="entry name" value="HD_GYP"/>
    <property type="match status" value="1"/>
</dbReference>
<comment type="caution">
    <text evidence="2">The sequence shown here is derived from an EMBL/GenBank/DDBJ whole genome shotgun (WGS) entry which is preliminary data.</text>
</comment>
<dbReference type="Gene3D" id="1.10.3210.10">
    <property type="entry name" value="Hypothetical protein af1432"/>
    <property type="match status" value="1"/>
</dbReference>
<dbReference type="PANTHER" id="PTHR43155">
    <property type="entry name" value="CYCLIC DI-GMP PHOSPHODIESTERASE PA4108-RELATED"/>
    <property type="match status" value="1"/>
</dbReference>
<accession>A0A3M8DK09</accession>
<evidence type="ECO:0000259" key="1">
    <source>
        <dbReference type="PROSITE" id="PS51832"/>
    </source>
</evidence>
<gene>
    <name evidence="2" type="ORF">EDM59_04840</name>
</gene>
<sequence length="224" mass="24947">MAREAPLQRLLTTMLHRSSIPTNLLVETIHSLVICVKARDSYTFQHSINVGFYAWKIASHIQLDAEECAHMFIGGLLHDIGKIGIPDSILMKAGKLTTEEFDIMKKHPEMGHAIIHGITPFQERGIDKTVLYHHERIDGKGYPEGLSSSEIPLGAKIVSVADAFDAMTSVRPYRPALDYENAVDQLVQGKGTQFDPLVVDLFLDTISSQIRKEGMDNSIFFPTS</sequence>
<keyword evidence="3" id="KW-1185">Reference proteome</keyword>
<feature type="domain" description="HD-GYP" evidence="1">
    <location>
        <begin position="21"/>
        <end position="218"/>
    </location>
</feature>
<reference evidence="2 3" key="1">
    <citation type="submission" date="2018-10" db="EMBL/GenBank/DDBJ databases">
        <title>Phylogenomics of Brevibacillus.</title>
        <authorList>
            <person name="Dunlap C."/>
        </authorList>
    </citation>
    <scope>NUCLEOTIDE SEQUENCE [LARGE SCALE GENOMIC DNA]</scope>
    <source>
        <strain evidence="2 3">JCM 15774</strain>
    </source>
</reference>
<dbReference type="SMART" id="SM00471">
    <property type="entry name" value="HDc"/>
    <property type="match status" value="1"/>
</dbReference>
<proteinExistence type="predicted"/>
<organism evidence="2 3">
    <name type="scientific">Brevibacillus nitrificans</name>
    <dbReference type="NCBI Taxonomy" id="651560"/>
    <lineage>
        <taxon>Bacteria</taxon>
        <taxon>Bacillati</taxon>
        <taxon>Bacillota</taxon>
        <taxon>Bacilli</taxon>
        <taxon>Bacillales</taxon>
        <taxon>Paenibacillaceae</taxon>
        <taxon>Brevibacillus</taxon>
    </lineage>
</organism>
<dbReference type="EMBL" id="RHHU01000003">
    <property type="protein sequence ID" value="RNB88450.1"/>
    <property type="molecule type" value="Genomic_DNA"/>
</dbReference>
<dbReference type="SUPFAM" id="SSF109604">
    <property type="entry name" value="HD-domain/PDEase-like"/>
    <property type="match status" value="1"/>
</dbReference>
<evidence type="ECO:0000313" key="2">
    <source>
        <dbReference type="EMBL" id="RNB88450.1"/>
    </source>
</evidence>
<protein>
    <submittedName>
        <fullName evidence="2">HD-GYP domain-containing protein</fullName>
    </submittedName>
</protein>
<name>A0A3M8DK09_9BACL</name>
<evidence type="ECO:0000313" key="3">
    <source>
        <dbReference type="Proteomes" id="UP000269573"/>
    </source>
</evidence>
<dbReference type="Pfam" id="PF13487">
    <property type="entry name" value="HD_5"/>
    <property type="match status" value="1"/>
</dbReference>
<dbReference type="InterPro" id="IPR037522">
    <property type="entry name" value="HD_GYP_dom"/>
</dbReference>
<dbReference type="InterPro" id="IPR003607">
    <property type="entry name" value="HD/PDEase_dom"/>
</dbReference>
<dbReference type="CDD" id="cd00077">
    <property type="entry name" value="HDc"/>
    <property type="match status" value="1"/>
</dbReference>
<dbReference type="AlphaFoldDB" id="A0A3M8DK09"/>